<keyword evidence="4 5" id="KW-0472">Membrane</keyword>
<keyword evidence="3 5" id="KW-1133">Transmembrane helix</keyword>
<dbReference type="Pfam" id="PF04116">
    <property type="entry name" value="FA_hydroxylase"/>
    <property type="match status" value="1"/>
</dbReference>
<gene>
    <name evidence="7" type="ORF">TTHERM_00348230</name>
</gene>
<dbReference type="STRING" id="312017.I7MLN0"/>
<evidence type="ECO:0000313" key="8">
    <source>
        <dbReference type="Proteomes" id="UP000009168"/>
    </source>
</evidence>
<reference evidence="8" key="1">
    <citation type="journal article" date="2006" name="PLoS Biol.">
        <title>Macronuclear genome sequence of the ciliate Tetrahymena thermophila, a model eukaryote.</title>
        <authorList>
            <person name="Eisen J.A."/>
            <person name="Coyne R.S."/>
            <person name="Wu M."/>
            <person name="Wu D."/>
            <person name="Thiagarajan M."/>
            <person name="Wortman J.R."/>
            <person name="Badger J.H."/>
            <person name="Ren Q."/>
            <person name="Amedeo P."/>
            <person name="Jones K.M."/>
            <person name="Tallon L.J."/>
            <person name="Delcher A.L."/>
            <person name="Salzberg S.L."/>
            <person name="Silva J.C."/>
            <person name="Haas B.J."/>
            <person name="Majoros W.H."/>
            <person name="Farzad M."/>
            <person name="Carlton J.M."/>
            <person name="Smith R.K. Jr."/>
            <person name="Garg J."/>
            <person name="Pearlman R.E."/>
            <person name="Karrer K.M."/>
            <person name="Sun L."/>
            <person name="Manning G."/>
            <person name="Elde N.C."/>
            <person name="Turkewitz A.P."/>
            <person name="Asai D.J."/>
            <person name="Wilkes D.E."/>
            <person name="Wang Y."/>
            <person name="Cai H."/>
            <person name="Collins K."/>
            <person name="Stewart B.A."/>
            <person name="Lee S.R."/>
            <person name="Wilamowska K."/>
            <person name="Weinberg Z."/>
            <person name="Ruzzo W.L."/>
            <person name="Wloga D."/>
            <person name="Gaertig J."/>
            <person name="Frankel J."/>
            <person name="Tsao C.-C."/>
            <person name="Gorovsky M.A."/>
            <person name="Keeling P.J."/>
            <person name="Waller R.F."/>
            <person name="Patron N.J."/>
            <person name="Cherry J.M."/>
            <person name="Stover N.A."/>
            <person name="Krieger C.J."/>
            <person name="del Toro C."/>
            <person name="Ryder H.F."/>
            <person name="Williamson S.C."/>
            <person name="Barbeau R.A."/>
            <person name="Hamilton E.P."/>
            <person name="Orias E."/>
        </authorList>
    </citation>
    <scope>NUCLEOTIDE SEQUENCE [LARGE SCALE GENOMIC DNA]</scope>
    <source>
        <strain evidence="8">SB210</strain>
    </source>
</reference>
<feature type="transmembrane region" description="Helical" evidence="5">
    <location>
        <begin position="188"/>
        <end position="206"/>
    </location>
</feature>
<dbReference type="AlphaFoldDB" id="I7MLN0"/>
<dbReference type="GO" id="GO:0008610">
    <property type="term" value="P:lipid biosynthetic process"/>
    <property type="evidence" value="ECO:0007669"/>
    <property type="project" value="InterPro"/>
</dbReference>
<dbReference type="RefSeq" id="XP_001022978.2">
    <property type="nucleotide sequence ID" value="XM_001022978.3"/>
</dbReference>
<feature type="domain" description="Fatty acid hydroxylase" evidence="6">
    <location>
        <begin position="229"/>
        <end position="363"/>
    </location>
</feature>
<dbReference type="GO" id="GO:0016491">
    <property type="term" value="F:oxidoreductase activity"/>
    <property type="evidence" value="ECO:0007669"/>
    <property type="project" value="InterPro"/>
</dbReference>
<keyword evidence="8" id="KW-1185">Reference proteome</keyword>
<dbReference type="GeneID" id="7836212"/>
<proteinExistence type="predicted"/>
<accession>I7MLN0</accession>
<feature type="transmembrane region" description="Helical" evidence="5">
    <location>
        <begin position="89"/>
        <end position="114"/>
    </location>
</feature>
<dbReference type="InterPro" id="IPR050307">
    <property type="entry name" value="Sterol_Desaturase_Related"/>
</dbReference>
<evidence type="ECO:0000259" key="6">
    <source>
        <dbReference type="Pfam" id="PF04116"/>
    </source>
</evidence>
<evidence type="ECO:0000313" key="7">
    <source>
        <dbReference type="EMBL" id="EAS02733.2"/>
    </source>
</evidence>
<comment type="subcellular location">
    <subcellularLocation>
        <location evidence="1">Membrane</location>
    </subcellularLocation>
</comment>
<dbReference type="KEGG" id="tet:TTHERM_00348230"/>
<dbReference type="GO" id="GO:0005506">
    <property type="term" value="F:iron ion binding"/>
    <property type="evidence" value="ECO:0007669"/>
    <property type="project" value="InterPro"/>
</dbReference>
<protein>
    <submittedName>
        <fullName evidence="7">Sterol desaturase</fullName>
    </submittedName>
</protein>
<dbReference type="InterPro" id="IPR006694">
    <property type="entry name" value="Fatty_acid_hydroxylase"/>
</dbReference>
<evidence type="ECO:0000256" key="3">
    <source>
        <dbReference type="ARBA" id="ARBA00022989"/>
    </source>
</evidence>
<dbReference type="OrthoDB" id="1658724at2759"/>
<dbReference type="EMBL" id="GG662523">
    <property type="protein sequence ID" value="EAS02733.2"/>
    <property type="molecule type" value="Genomic_DNA"/>
</dbReference>
<name>I7MLN0_TETTS</name>
<evidence type="ECO:0000256" key="2">
    <source>
        <dbReference type="ARBA" id="ARBA00022692"/>
    </source>
</evidence>
<dbReference type="eggNOG" id="KOG0873">
    <property type="taxonomic scope" value="Eukaryota"/>
</dbReference>
<feature type="transmembrane region" description="Helical" evidence="5">
    <location>
        <begin position="126"/>
        <end position="151"/>
    </location>
</feature>
<organism evidence="7 8">
    <name type="scientific">Tetrahymena thermophila (strain SB210)</name>
    <dbReference type="NCBI Taxonomy" id="312017"/>
    <lineage>
        <taxon>Eukaryota</taxon>
        <taxon>Sar</taxon>
        <taxon>Alveolata</taxon>
        <taxon>Ciliophora</taxon>
        <taxon>Intramacronucleata</taxon>
        <taxon>Oligohymenophorea</taxon>
        <taxon>Hymenostomatida</taxon>
        <taxon>Tetrahymenina</taxon>
        <taxon>Tetrahymenidae</taxon>
        <taxon>Tetrahymena</taxon>
    </lineage>
</organism>
<dbReference type="PANTHER" id="PTHR11863">
    <property type="entry name" value="STEROL DESATURASE"/>
    <property type="match status" value="1"/>
</dbReference>
<evidence type="ECO:0000256" key="4">
    <source>
        <dbReference type="ARBA" id="ARBA00023136"/>
    </source>
</evidence>
<sequence>MTKCIMYQIDQLIINQYNCQSRISTALLQKIETTIGNTNKQQYINNQKKYQKQNLKMPGSISDTTCSTPENDTVERIIKNDTVRYVRKGYGLFFAIVIFLSFFYFGPILLKAVWPLYLSLGEPKYIIFFAQFLFPSFMYALANLIMWSIYVSEIPFFERYRIWPEKQWPWQKDPVAWRAKLRQTLKNIFINQFVVAPAMAAFELFVTGSKCQYSLESFPDHITIIKQITFMMIVEDFFFYWGHRALHTPYLYQLIHKTHHEYYNAISICAEYAHPIEFAVANVLTTSAGYLILGSSVHMSTFILWLGIRVFETIDGHCGYEFSWSPYRLLPLSGSSEYHNYHHSHNVGVYGSFFTYLDTIFKTNKDYFAYKARKERNEKAKIESREFSKAKIDPNELNEKLSSLSKLQEQKSQ</sequence>
<dbReference type="InParanoid" id="I7MLN0"/>
<keyword evidence="2 5" id="KW-0812">Transmembrane</keyword>
<dbReference type="GO" id="GO:0016020">
    <property type="term" value="C:membrane"/>
    <property type="evidence" value="ECO:0007669"/>
    <property type="project" value="UniProtKB-SubCell"/>
</dbReference>
<dbReference type="Proteomes" id="UP000009168">
    <property type="component" value="Unassembled WGS sequence"/>
</dbReference>
<evidence type="ECO:0000256" key="5">
    <source>
        <dbReference type="SAM" id="Phobius"/>
    </source>
</evidence>
<evidence type="ECO:0000256" key="1">
    <source>
        <dbReference type="ARBA" id="ARBA00004370"/>
    </source>
</evidence>